<dbReference type="Gene3D" id="3.40.630.90">
    <property type="match status" value="1"/>
</dbReference>
<dbReference type="PANTHER" id="PTHR47237:SF2">
    <property type="entry name" value="BLL4206 PROTEIN"/>
    <property type="match status" value="1"/>
</dbReference>
<comment type="caution">
    <text evidence="2">The sequence shown here is derived from an EMBL/GenBank/DDBJ whole genome shotgun (WGS) entry which is preliminary data.</text>
</comment>
<dbReference type="CDD" id="cd04301">
    <property type="entry name" value="NAT_SF"/>
    <property type="match status" value="1"/>
</dbReference>
<dbReference type="Gene3D" id="3.40.630.30">
    <property type="match status" value="1"/>
</dbReference>
<dbReference type="PANTHER" id="PTHR47237">
    <property type="entry name" value="SLL0310 PROTEIN"/>
    <property type="match status" value="1"/>
</dbReference>
<dbReference type="GO" id="GO:0016747">
    <property type="term" value="F:acyltransferase activity, transferring groups other than amino-acyl groups"/>
    <property type="evidence" value="ECO:0007669"/>
    <property type="project" value="InterPro"/>
</dbReference>
<dbReference type="RefSeq" id="WP_181613544.1">
    <property type="nucleotide sequence ID" value="NZ_BAABAM010000004.1"/>
</dbReference>
<dbReference type="InterPro" id="IPR052729">
    <property type="entry name" value="Acyl/Acetyltrans_Enzymes"/>
</dbReference>
<sequence>MQMDRLTFADLDECVTLARSRDWSPERLKWGLLFEVGQVYGLRVEGRLVSTVVLTNYGDRYGVISMVLTAPDQARKGLARALTKHVLEQAGDRVLSLTATPNGRPLYEQLGFETVGEVSSHAGEFTGEPSGRSRPATPRDLERVRELDAKLFEADRSALLAKLPGMRVIEDDGEIAAYGSVWDTGDNWVGGPIVAHSPEHAQALIADLAQGRRVRLDLDTRQEEMSRWAAAHGVTPFFATKLMVRGGPLPGDRDRLVTSANVALG</sequence>
<keyword evidence="2" id="KW-0808">Transferase</keyword>
<evidence type="ECO:0000313" key="3">
    <source>
        <dbReference type="Proteomes" id="UP000530928"/>
    </source>
</evidence>
<feature type="domain" description="N-acetyltransferase" evidence="1">
    <location>
        <begin position="1"/>
        <end position="135"/>
    </location>
</feature>
<dbReference type="SUPFAM" id="SSF55729">
    <property type="entry name" value="Acyl-CoA N-acyltransferases (Nat)"/>
    <property type="match status" value="1"/>
</dbReference>
<name>A0A7W0CP86_9ACTN</name>
<reference evidence="2 3" key="1">
    <citation type="submission" date="2020-07" db="EMBL/GenBank/DDBJ databases">
        <title>Genomic Encyclopedia of Type Strains, Phase IV (KMG-IV): sequencing the most valuable type-strain genomes for metagenomic binning, comparative biology and taxonomic classification.</title>
        <authorList>
            <person name="Goeker M."/>
        </authorList>
    </citation>
    <scope>NUCLEOTIDE SEQUENCE [LARGE SCALE GENOMIC DNA]</scope>
    <source>
        <strain evidence="2 3">DSM 45533</strain>
    </source>
</reference>
<evidence type="ECO:0000259" key="1">
    <source>
        <dbReference type="PROSITE" id="PS51186"/>
    </source>
</evidence>
<gene>
    <name evidence="2" type="ORF">HNR30_006195</name>
</gene>
<proteinExistence type="predicted"/>
<protein>
    <submittedName>
        <fullName evidence="2">GNAT superfamily N-acetyltransferase</fullName>
    </submittedName>
</protein>
<dbReference type="InterPro" id="IPR041496">
    <property type="entry name" value="YitH/HolE_GNAT"/>
</dbReference>
<dbReference type="AlphaFoldDB" id="A0A7W0CP86"/>
<dbReference type="Pfam" id="PF18014">
    <property type="entry name" value="Acetyltransf_18"/>
    <property type="match status" value="1"/>
</dbReference>
<dbReference type="EMBL" id="JACDUR010000006">
    <property type="protein sequence ID" value="MBA2894823.1"/>
    <property type="molecule type" value="Genomic_DNA"/>
</dbReference>
<dbReference type="PROSITE" id="PS51186">
    <property type="entry name" value="GNAT"/>
    <property type="match status" value="1"/>
</dbReference>
<dbReference type="InterPro" id="IPR000182">
    <property type="entry name" value="GNAT_dom"/>
</dbReference>
<organism evidence="2 3">
    <name type="scientific">Nonomuraea soli</name>
    <dbReference type="NCBI Taxonomy" id="1032476"/>
    <lineage>
        <taxon>Bacteria</taxon>
        <taxon>Bacillati</taxon>
        <taxon>Actinomycetota</taxon>
        <taxon>Actinomycetes</taxon>
        <taxon>Streptosporangiales</taxon>
        <taxon>Streptosporangiaceae</taxon>
        <taxon>Nonomuraea</taxon>
    </lineage>
</organism>
<accession>A0A7W0CP86</accession>
<keyword evidence="3" id="KW-1185">Reference proteome</keyword>
<dbReference type="Proteomes" id="UP000530928">
    <property type="component" value="Unassembled WGS sequence"/>
</dbReference>
<evidence type="ECO:0000313" key="2">
    <source>
        <dbReference type="EMBL" id="MBA2894823.1"/>
    </source>
</evidence>
<dbReference type="InterPro" id="IPR016181">
    <property type="entry name" value="Acyl_CoA_acyltransferase"/>
</dbReference>
<dbReference type="Pfam" id="PF13673">
    <property type="entry name" value="Acetyltransf_10"/>
    <property type="match status" value="1"/>
</dbReference>